<evidence type="ECO:0000256" key="4">
    <source>
        <dbReference type="ARBA" id="ARBA00022801"/>
    </source>
</evidence>
<keyword evidence="1 5" id="KW-0963">Cytoplasm</keyword>
<dbReference type="SMART" id="SM00732">
    <property type="entry name" value="YqgFc"/>
    <property type="match status" value="1"/>
</dbReference>
<dbReference type="PANTHER" id="PTHR33317">
    <property type="entry name" value="POLYNUCLEOTIDYL TRANSFERASE, RIBONUCLEASE H-LIKE SUPERFAMILY PROTEIN"/>
    <property type="match status" value="1"/>
</dbReference>
<gene>
    <name evidence="7" type="ORF">A3A91_00800</name>
</gene>
<evidence type="ECO:0000259" key="6">
    <source>
        <dbReference type="SMART" id="SM00732"/>
    </source>
</evidence>
<dbReference type="GO" id="GO:0005829">
    <property type="term" value="C:cytosol"/>
    <property type="evidence" value="ECO:0007669"/>
    <property type="project" value="TreeGrafter"/>
</dbReference>
<comment type="caution">
    <text evidence="7">The sequence shown here is derived from an EMBL/GenBank/DDBJ whole genome shotgun (WGS) entry which is preliminary data.</text>
</comment>
<dbReference type="HAMAP" id="MF_00651">
    <property type="entry name" value="Nuclease_YqgF"/>
    <property type="match status" value="1"/>
</dbReference>
<evidence type="ECO:0000256" key="3">
    <source>
        <dbReference type="ARBA" id="ARBA00022722"/>
    </source>
</evidence>
<dbReference type="GO" id="GO:0000967">
    <property type="term" value="P:rRNA 5'-end processing"/>
    <property type="evidence" value="ECO:0007669"/>
    <property type="project" value="UniProtKB-UniRule"/>
</dbReference>
<dbReference type="SUPFAM" id="SSF53098">
    <property type="entry name" value="Ribonuclease H-like"/>
    <property type="match status" value="1"/>
</dbReference>
<keyword evidence="4 5" id="KW-0378">Hydrolase</keyword>
<name>A0A1F6WYN8_9BACT</name>
<dbReference type="GO" id="GO:0016788">
    <property type="term" value="F:hydrolase activity, acting on ester bonds"/>
    <property type="evidence" value="ECO:0007669"/>
    <property type="project" value="UniProtKB-UniRule"/>
</dbReference>
<reference evidence="7 8" key="1">
    <citation type="journal article" date="2016" name="Nat. Commun.">
        <title>Thousands of microbial genomes shed light on interconnected biogeochemical processes in an aquifer system.</title>
        <authorList>
            <person name="Anantharaman K."/>
            <person name="Brown C.T."/>
            <person name="Hug L.A."/>
            <person name="Sharon I."/>
            <person name="Castelle C.J."/>
            <person name="Probst A.J."/>
            <person name="Thomas B.C."/>
            <person name="Singh A."/>
            <person name="Wilkins M.J."/>
            <person name="Karaoz U."/>
            <person name="Brodie E.L."/>
            <person name="Williams K.H."/>
            <person name="Hubbard S.S."/>
            <person name="Banfield J.F."/>
        </authorList>
    </citation>
    <scope>NUCLEOTIDE SEQUENCE [LARGE SCALE GENOMIC DNA]</scope>
</reference>
<evidence type="ECO:0000256" key="5">
    <source>
        <dbReference type="HAMAP-Rule" id="MF_00651"/>
    </source>
</evidence>
<comment type="subcellular location">
    <subcellularLocation>
        <location evidence="5">Cytoplasm</location>
    </subcellularLocation>
</comment>
<protein>
    <recommendedName>
        <fullName evidence="5">Putative pre-16S rRNA nuclease</fullName>
        <ecNumber evidence="5">3.1.-.-</ecNumber>
    </recommendedName>
</protein>
<comment type="similarity">
    <text evidence="5">Belongs to the YqgF HJR family.</text>
</comment>
<evidence type="ECO:0000313" key="7">
    <source>
        <dbReference type="EMBL" id="OGI87011.1"/>
    </source>
</evidence>
<organism evidence="7 8">
    <name type="scientific">Candidatus Nomurabacteria bacterium RIFCSPLOWO2_01_FULL_36_16</name>
    <dbReference type="NCBI Taxonomy" id="1801767"/>
    <lineage>
        <taxon>Bacteria</taxon>
        <taxon>Candidatus Nomuraibacteriota</taxon>
    </lineage>
</organism>
<evidence type="ECO:0000256" key="1">
    <source>
        <dbReference type="ARBA" id="ARBA00022490"/>
    </source>
</evidence>
<dbReference type="Pfam" id="PF03652">
    <property type="entry name" value="RuvX"/>
    <property type="match status" value="1"/>
</dbReference>
<evidence type="ECO:0000313" key="8">
    <source>
        <dbReference type="Proteomes" id="UP000177001"/>
    </source>
</evidence>
<dbReference type="EC" id="3.1.-.-" evidence="5"/>
<feature type="domain" description="YqgF/RNase H-like" evidence="6">
    <location>
        <begin position="1"/>
        <end position="99"/>
    </location>
</feature>
<dbReference type="InterPro" id="IPR006641">
    <property type="entry name" value="YqgF/RNaseH-like_dom"/>
</dbReference>
<dbReference type="Gene3D" id="3.30.420.140">
    <property type="entry name" value="YqgF/RNase H-like domain"/>
    <property type="match status" value="1"/>
</dbReference>
<sequence>MKFLGIDYGTKRIGVAVSDENGTLAFPKEIILNDINIFKNFREIIEKENIGELVIGESVDFSGKLNALSARIEVFILELKERFKLPVHKQKEFLTSVEARKSKDGKRDLSPSQVHSKVKQIKSGRIDASAAALILQRYLDKRNRLSLLK</sequence>
<accession>A0A1F6WYN8</accession>
<dbReference type="NCBIfam" id="TIGR00250">
    <property type="entry name" value="RNAse_H_YqgF"/>
    <property type="match status" value="1"/>
</dbReference>
<dbReference type="AlphaFoldDB" id="A0A1F6WYN8"/>
<evidence type="ECO:0000256" key="2">
    <source>
        <dbReference type="ARBA" id="ARBA00022517"/>
    </source>
</evidence>
<proteinExistence type="inferred from homology"/>
<dbReference type="CDD" id="cd16964">
    <property type="entry name" value="YqgF"/>
    <property type="match status" value="1"/>
</dbReference>
<dbReference type="GO" id="GO:0004518">
    <property type="term" value="F:nuclease activity"/>
    <property type="evidence" value="ECO:0007669"/>
    <property type="project" value="UniProtKB-KW"/>
</dbReference>
<dbReference type="InterPro" id="IPR005227">
    <property type="entry name" value="YqgF"/>
</dbReference>
<keyword evidence="2 5" id="KW-0690">Ribosome biogenesis</keyword>
<dbReference type="InterPro" id="IPR012337">
    <property type="entry name" value="RNaseH-like_sf"/>
</dbReference>
<keyword evidence="3 5" id="KW-0540">Nuclease</keyword>
<dbReference type="Proteomes" id="UP000177001">
    <property type="component" value="Unassembled WGS sequence"/>
</dbReference>
<comment type="function">
    <text evidence="5">Could be a nuclease involved in processing of the 5'-end of pre-16S rRNA.</text>
</comment>
<dbReference type="InterPro" id="IPR037027">
    <property type="entry name" value="YqgF/RNaseH-like_dom_sf"/>
</dbReference>
<dbReference type="PANTHER" id="PTHR33317:SF4">
    <property type="entry name" value="POLYNUCLEOTIDYL TRANSFERASE, RIBONUCLEASE H-LIKE SUPERFAMILY PROTEIN"/>
    <property type="match status" value="1"/>
</dbReference>
<dbReference type="EMBL" id="MFUR01000006">
    <property type="protein sequence ID" value="OGI87011.1"/>
    <property type="molecule type" value="Genomic_DNA"/>
</dbReference>